<dbReference type="PANTHER" id="PTHR11986">
    <property type="entry name" value="AMINOTRANSFERASE CLASS III"/>
    <property type="match status" value="1"/>
</dbReference>
<dbReference type="InterPro" id="IPR049704">
    <property type="entry name" value="Aminotrans_3_PPA_site"/>
</dbReference>
<dbReference type="Proteomes" id="UP000593892">
    <property type="component" value="Chromosome"/>
</dbReference>
<proteinExistence type="inferred from homology"/>
<dbReference type="FunFam" id="3.40.640.10:FF:000004">
    <property type="entry name" value="Acetylornithine aminotransferase"/>
    <property type="match status" value="1"/>
</dbReference>
<evidence type="ECO:0000256" key="2">
    <source>
        <dbReference type="ARBA" id="ARBA00022576"/>
    </source>
</evidence>
<dbReference type="InterPro" id="IPR015422">
    <property type="entry name" value="PyrdxlP-dep_Trfase_small"/>
</dbReference>
<comment type="cofactor">
    <cofactor evidence="1">
        <name>pyridoxal 5'-phosphate</name>
        <dbReference type="ChEBI" id="CHEBI:597326"/>
    </cofactor>
</comment>
<accession>A0A7S7SHJ1</accession>
<dbReference type="Pfam" id="PF00202">
    <property type="entry name" value="Aminotran_3"/>
    <property type="match status" value="1"/>
</dbReference>
<dbReference type="SUPFAM" id="SSF53383">
    <property type="entry name" value="PLP-dependent transferases"/>
    <property type="match status" value="1"/>
</dbReference>
<dbReference type="InterPro" id="IPR005814">
    <property type="entry name" value="Aminotrans_3"/>
</dbReference>
<evidence type="ECO:0000313" key="6">
    <source>
        <dbReference type="Proteomes" id="UP000593892"/>
    </source>
</evidence>
<dbReference type="AlphaFoldDB" id="A0A7S7SHJ1"/>
<protein>
    <submittedName>
        <fullName evidence="5">Aspartate aminotransferase family protein</fullName>
    </submittedName>
</protein>
<dbReference type="InterPro" id="IPR015424">
    <property type="entry name" value="PyrdxlP-dep_Trfase"/>
</dbReference>
<evidence type="ECO:0000256" key="3">
    <source>
        <dbReference type="ARBA" id="ARBA00022898"/>
    </source>
</evidence>
<comment type="similarity">
    <text evidence="4">Belongs to the class-III pyridoxal-phosphate-dependent aminotransferase family.</text>
</comment>
<dbReference type="CDD" id="cd00610">
    <property type="entry name" value="OAT_like"/>
    <property type="match status" value="1"/>
</dbReference>
<dbReference type="PIRSF" id="PIRSF000521">
    <property type="entry name" value="Transaminase_4ab_Lys_Orn"/>
    <property type="match status" value="1"/>
</dbReference>
<dbReference type="Gene3D" id="3.90.1150.10">
    <property type="entry name" value="Aspartate Aminotransferase, domain 1"/>
    <property type="match status" value="1"/>
</dbReference>
<organism evidence="5 6">
    <name type="scientific">Paludibaculum fermentans</name>
    <dbReference type="NCBI Taxonomy" id="1473598"/>
    <lineage>
        <taxon>Bacteria</taxon>
        <taxon>Pseudomonadati</taxon>
        <taxon>Acidobacteriota</taxon>
        <taxon>Terriglobia</taxon>
        <taxon>Bryobacterales</taxon>
        <taxon>Bryobacteraceae</taxon>
        <taxon>Paludibaculum</taxon>
    </lineage>
</organism>
<keyword evidence="3 4" id="KW-0663">Pyridoxal phosphate</keyword>
<dbReference type="GO" id="GO:0030170">
    <property type="term" value="F:pyridoxal phosphate binding"/>
    <property type="evidence" value="ECO:0007669"/>
    <property type="project" value="InterPro"/>
</dbReference>
<sequence>MSDPSFTPRPVPAVETQFRRIHTQFPVPESLPILQKLHDFELRAMAGQPPVVWDRAEGFQVYDAWGNKWLDWSSGVLITNAGHGRKEIADAISAQAQHTLLTNYCFPSAIRAELCERLVGLMPEPLKKIFLLTTGSETVEFAVKIARIHGHKIGGRSKNVIVSFEKAFHGRTMGSQQVGGIPVLKEWIGNLDPGFVQVPFPDGYWTEDTSFELFERTLAENGVAPSQVCAVILETYQGGTAAFAPPQYIKTLRQWCDGHRALLVFDEVQAGFGRTGTLWGFEHYGVLPDLTTWGKGISSSLPISAIVGKPELMDLPNPGSASSTHTGNPVCCAAALANVDLIVKENLPHNAAVVGEVLQEGLRKIKARFPQAAYLAGKGLVAGLACVKAHKQPDGELAHAIVWRCVEKGLLMFSPVGPAGCTIKIAPPLNITAEAVREGCAVLEEAFEEVLAERAATTPDAVAQA</sequence>
<evidence type="ECO:0000313" key="5">
    <source>
        <dbReference type="EMBL" id="QOY85972.1"/>
    </source>
</evidence>
<dbReference type="InterPro" id="IPR015421">
    <property type="entry name" value="PyrdxlP-dep_Trfase_major"/>
</dbReference>
<name>A0A7S7SHJ1_PALFE</name>
<dbReference type="InterPro" id="IPR050103">
    <property type="entry name" value="Class-III_PLP-dep_AT"/>
</dbReference>
<evidence type="ECO:0000256" key="4">
    <source>
        <dbReference type="RuleBase" id="RU003560"/>
    </source>
</evidence>
<dbReference type="EMBL" id="CP063849">
    <property type="protein sequence ID" value="QOY85972.1"/>
    <property type="molecule type" value="Genomic_DNA"/>
</dbReference>
<dbReference type="RefSeq" id="WP_194447641.1">
    <property type="nucleotide sequence ID" value="NZ_CP063849.1"/>
</dbReference>
<dbReference type="PROSITE" id="PS00600">
    <property type="entry name" value="AA_TRANSFER_CLASS_3"/>
    <property type="match status" value="1"/>
</dbReference>
<keyword evidence="6" id="KW-1185">Reference proteome</keyword>
<keyword evidence="5" id="KW-0808">Transferase</keyword>
<reference evidence="5 6" key="1">
    <citation type="submission" date="2020-10" db="EMBL/GenBank/DDBJ databases">
        <title>Complete genome sequence of Paludibaculum fermentans P105T, a facultatively anaerobic acidobacterium capable of dissimilatory Fe(III) reduction.</title>
        <authorList>
            <person name="Dedysh S.N."/>
            <person name="Beletsky A.V."/>
            <person name="Kulichevskaya I.S."/>
            <person name="Mardanov A.V."/>
            <person name="Ravin N.V."/>
        </authorList>
    </citation>
    <scope>NUCLEOTIDE SEQUENCE [LARGE SCALE GENOMIC DNA]</scope>
    <source>
        <strain evidence="5 6">P105</strain>
    </source>
</reference>
<dbReference type="KEGG" id="pfer:IRI77_24570"/>
<keyword evidence="2 5" id="KW-0032">Aminotransferase</keyword>
<dbReference type="GO" id="GO:0042802">
    <property type="term" value="F:identical protein binding"/>
    <property type="evidence" value="ECO:0007669"/>
    <property type="project" value="TreeGrafter"/>
</dbReference>
<gene>
    <name evidence="5" type="ORF">IRI77_24570</name>
</gene>
<dbReference type="Gene3D" id="3.40.640.10">
    <property type="entry name" value="Type I PLP-dependent aspartate aminotransferase-like (Major domain)"/>
    <property type="match status" value="1"/>
</dbReference>
<evidence type="ECO:0000256" key="1">
    <source>
        <dbReference type="ARBA" id="ARBA00001933"/>
    </source>
</evidence>
<dbReference type="GO" id="GO:0008483">
    <property type="term" value="F:transaminase activity"/>
    <property type="evidence" value="ECO:0007669"/>
    <property type="project" value="UniProtKB-KW"/>
</dbReference>